<organism evidence="1">
    <name type="scientific">Rhizophora mucronata</name>
    <name type="common">Asiatic mangrove</name>
    <dbReference type="NCBI Taxonomy" id="61149"/>
    <lineage>
        <taxon>Eukaryota</taxon>
        <taxon>Viridiplantae</taxon>
        <taxon>Streptophyta</taxon>
        <taxon>Embryophyta</taxon>
        <taxon>Tracheophyta</taxon>
        <taxon>Spermatophyta</taxon>
        <taxon>Magnoliopsida</taxon>
        <taxon>eudicotyledons</taxon>
        <taxon>Gunneridae</taxon>
        <taxon>Pentapetalae</taxon>
        <taxon>rosids</taxon>
        <taxon>fabids</taxon>
        <taxon>Malpighiales</taxon>
        <taxon>Rhizophoraceae</taxon>
        <taxon>Rhizophora</taxon>
    </lineage>
</organism>
<proteinExistence type="predicted"/>
<reference evidence="1" key="1">
    <citation type="submission" date="2018-02" db="EMBL/GenBank/DDBJ databases">
        <title>Rhizophora mucronata_Transcriptome.</title>
        <authorList>
            <person name="Meera S.P."/>
            <person name="Sreeshan A."/>
            <person name="Augustine A."/>
        </authorList>
    </citation>
    <scope>NUCLEOTIDE SEQUENCE</scope>
    <source>
        <tissue evidence="1">Leaf</tissue>
    </source>
</reference>
<dbReference type="AlphaFoldDB" id="A0A2P2NKU5"/>
<dbReference type="EMBL" id="GGEC01062546">
    <property type="protein sequence ID" value="MBX43030.1"/>
    <property type="molecule type" value="Transcribed_RNA"/>
</dbReference>
<accession>A0A2P2NKU5</accession>
<name>A0A2P2NKU5_RHIMU</name>
<evidence type="ECO:0000313" key="1">
    <source>
        <dbReference type="EMBL" id="MBX43030.1"/>
    </source>
</evidence>
<sequence>MHCHVNIHTTEVKHPTEGLCNPVSHVKVYQTFECITSLGKQFNCNKRLNDQLIYDEHKFK</sequence>
<protein>
    <submittedName>
        <fullName evidence="1">Uncharacterized protein</fullName>
    </submittedName>
</protein>